<reference evidence="3 4" key="1">
    <citation type="submission" date="2022-06" db="EMBL/GenBank/DDBJ databases">
        <title>Whole-genome of Asaia lannensis strain LMG 27011T.</title>
        <authorList>
            <person name="Sombolestani A."/>
        </authorList>
    </citation>
    <scope>NUCLEOTIDE SEQUENCE [LARGE SCALE GENOMIC DNA]</scope>
    <source>
        <strain evidence="3 4">NBRC 102526</strain>
    </source>
</reference>
<evidence type="ECO:0000313" key="3">
    <source>
        <dbReference type="EMBL" id="MCO6160064.1"/>
    </source>
</evidence>
<proteinExistence type="predicted"/>
<dbReference type="InterPro" id="IPR046668">
    <property type="entry name" value="DUF6538"/>
</dbReference>
<evidence type="ECO:0000256" key="1">
    <source>
        <dbReference type="ARBA" id="ARBA00023172"/>
    </source>
</evidence>
<protein>
    <submittedName>
        <fullName evidence="3">Tyrosine-type recombinase/integrase</fullName>
    </submittedName>
</protein>
<dbReference type="SUPFAM" id="SSF56349">
    <property type="entry name" value="DNA breaking-rejoining enzymes"/>
    <property type="match status" value="1"/>
</dbReference>
<dbReference type="InterPro" id="IPR011010">
    <property type="entry name" value="DNA_brk_join_enz"/>
</dbReference>
<evidence type="ECO:0000259" key="2">
    <source>
        <dbReference type="PROSITE" id="PS51898"/>
    </source>
</evidence>
<dbReference type="Pfam" id="PF00589">
    <property type="entry name" value="Phage_integrase"/>
    <property type="match status" value="1"/>
</dbReference>
<evidence type="ECO:0000313" key="4">
    <source>
        <dbReference type="Proteomes" id="UP001523401"/>
    </source>
</evidence>
<dbReference type="Gene3D" id="1.10.443.10">
    <property type="entry name" value="Intergrase catalytic core"/>
    <property type="match status" value="1"/>
</dbReference>
<dbReference type="PROSITE" id="PS51898">
    <property type="entry name" value="TYR_RECOMBINASE"/>
    <property type="match status" value="1"/>
</dbReference>
<sequence>MLVRRPAGYAFRRVIPTHLRELMRRRELWVTLDTNDKSLAKSRACAISLATDRLFSGVHRVTQELFQDINDSLRESVDDQLRPLLDSLISAYESELSALRSQYRVMNAEHLLHRMRDHKQFMTFVDTAKESVEELQTVVKNSPAFDVQEKMSAILGHFSNIETWTKPKEPDKSPLFSEASEAFILASSQKWKDADFRGYRNVIRRFLEVCGDKEIRLYTGADAGRFKEVMEKLPEYHGRKKNDKRTALELAEESTRLKLRTVSGKAVKNNFSRLSAIWRYYLLRDLVDRNLFTGWSFDTKKKLRRIRWSDEHLARLAEAPFEIATSISKETFGFIVGVGAYTGMRVEEICRLRNQDIMTLRGIPCIVIQEHEATEGEPWTEWNPKTEAGTRVVPVCQRLIDEGFLDFAMRSKQAGHAYLFHELSFSGKDKRRSGLFGRNFSTHKKRLGIPATMVFHSFRHYVSTKLRNIHEHGEGGLRDVWIDKFLGHEGQSRSVGIKEYLDEIEVENLKKVADAVVYPEFWRIKALQQ</sequence>
<dbReference type="InterPro" id="IPR013762">
    <property type="entry name" value="Integrase-like_cat_sf"/>
</dbReference>
<comment type="caution">
    <text evidence="3">The sequence shown here is derived from an EMBL/GenBank/DDBJ whole genome shotgun (WGS) entry which is preliminary data.</text>
</comment>
<keyword evidence="1" id="KW-0233">DNA recombination</keyword>
<name>A0ABT1CJ93_9PROT</name>
<dbReference type="RefSeq" id="WP_252849309.1">
    <property type="nucleotide sequence ID" value="NZ_BAPW01000028.1"/>
</dbReference>
<dbReference type="Proteomes" id="UP001523401">
    <property type="component" value="Unassembled WGS sequence"/>
</dbReference>
<feature type="domain" description="Tyr recombinase" evidence="2">
    <location>
        <begin position="303"/>
        <end position="514"/>
    </location>
</feature>
<dbReference type="Pfam" id="PF20172">
    <property type="entry name" value="DUF6538"/>
    <property type="match status" value="1"/>
</dbReference>
<organism evidence="3 4">
    <name type="scientific">Asaia lannensis NBRC 102526</name>
    <dbReference type="NCBI Taxonomy" id="1307926"/>
    <lineage>
        <taxon>Bacteria</taxon>
        <taxon>Pseudomonadati</taxon>
        <taxon>Pseudomonadota</taxon>
        <taxon>Alphaproteobacteria</taxon>
        <taxon>Acetobacterales</taxon>
        <taxon>Acetobacteraceae</taxon>
        <taxon>Asaia</taxon>
    </lineage>
</organism>
<gene>
    <name evidence="3" type="ORF">NF685_08490</name>
</gene>
<accession>A0ABT1CJ93</accession>
<keyword evidence="4" id="KW-1185">Reference proteome</keyword>
<dbReference type="InterPro" id="IPR002104">
    <property type="entry name" value="Integrase_catalytic"/>
</dbReference>
<dbReference type="EMBL" id="JAMXQU010000005">
    <property type="protein sequence ID" value="MCO6160064.1"/>
    <property type="molecule type" value="Genomic_DNA"/>
</dbReference>